<sequence>MAGYFSASSAIVRLILSLITPKCVLVSFFLWLWAFFSAESLASPCIPQSGSSSVVTVSSAASTSVTSSEVSLSSTLTETSTEAETETSKATESSETTETASSTESVTSETLSTTVSSADSTTLSTESTTALSSTEPTASASATESTSSTEPATSGSTTLSTTESADSSTSEAASTSSTSVDPCATPNPNPAFKAVVQGSGGNQVMKSNGQHGSAIVLSTTADGYEPMAFTVEPCTSLLRQTNGKYVCVSYGTDDYFPPQIITCQLPTISWFSPVYCEQPVAGQPLVCHAQRGECSPGCRPKAGTPWSQFYSKASPDPFTPATLLHFGNSIAEGRPQSYTPVDFIAQIYSADPPAPTE</sequence>
<feature type="region of interest" description="Disordered" evidence="1">
    <location>
        <begin position="71"/>
        <end position="196"/>
    </location>
</feature>
<gene>
    <name evidence="2" type="ORF">CEP52_013148</name>
</gene>
<proteinExistence type="predicted"/>
<evidence type="ECO:0000256" key="1">
    <source>
        <dbReference type="SAM" id="MobiDB-lite"/>
    </source>
</evidence>
<keyword evidence="3" id="KW-1185">Reference proteome</keyword>
<dbReference type="AlphaFoldDB" id="A0A428SUW4"/>
<dbReference type="Proteomes" id="UP000287144">
    <property type="component" value="Unassembled WGS sequence"/>
</dbReference>
<evidence type="ECO:0000313" key="2">
    <source>
        <dbReference type="EMBL" id="RSL93605.1"/>
    </source>
</evidence>
<evidence type="ECO:0000313" key="3">
    <source>
        <dbReference type="Proteomes" id="UP000287144"/>
    </source>
</evidence>
<reference evidence="2 3" key="1">
    <citation type="submission" date="2017-06" db="EMBL/GenBank/DDBJ databases">
        <title>Comparative genomic analysis of Ambrosia Fusariam Clade fungi.</title>
        <authorList>
            <person name="Stajich J.E."/>
            <person name="Carrillo J."/>
            <person name="Kijimoto T."/>
            <person name="Eskalen A."/>
            <person name="O'Donnell K."/>
            <person name="Kasson M."/>
        </authorList>
    </citation>
    <scope>NUCLEOTIDE SEQUENCE [LARGE SCALE GENOMIC DNA]</scope>
    <source>
        <strain evidence="2 3">NRRL62579</strain>
    </source>
</reference>
<accession>A0A428SUW4</accession>
<feature type="compositionally biased region" description="Low complexity" evidence="1">
    <location>
        <begin position="71"/>
        <end position="179"/>
    </location>
</feature>
<comment type="caution">
    <text evidence="2">The sequence shown here is derived from an EMBL/GenBank/DDBJ whole genome shotgun (WGS) entry which is preliminary data.</text>
</comment>
<protein>
    <submittedName>
        <fullName evidence="2">Uncharacterized protein</fullName>
    </submittedName>
</protein>
<name>A0A428SUW4_9HYPO</name>
<dbReference type="EMBL" id="NKCK01000182">
    <property type="protein sequence ID" value="RSL93605.1"/>
    <property type="molecule type" value="Genomic_DNA"/>
</dbReference>
<dbReference type="STRING" id="1325735.A0A428SUW4"/>
<organism evidence="2 3">
    <name type="scientific">Fusarium oligoseptatum</name>
    <dbReference type="NCBI Taxonomy" id="2604345"/>
    <lineage>
        <taxon>Eukaryota</taxon>
        <taxon>Fungi</taxon>
        <taxon>Dikarya</taxon>
        <taxon>Ascomycota</taxon>
        <taxon>Pezizomycotina</taxon>
        <taxon>Sordariomycetes</taxon>
        <taxon>Hypocreomycetidae</taxon>
        <taxon>Hypocreales</taxon>
        <taxon>Nectriaceae</taxon>
        <taxon>Fusarium</taxon>
        <taxon>Fusarium solani species complex</taxon>
    </lineage>
</organism>